<name>A0A8T0PK51_PANVG</name>
<dbReference type="Proteomes" id="UP000823388">
    <property type="component" value="Chromosome 8K"/>
</dbReference>
<dbReference type="EMBL" id="CM029051">
    <property type="protein sequence ID" value="KAG2562591.1"/>
    <property type="molecule type" value="Genomic_DNA"/>
</dbReference>
<evidence type="ECO:0000313" key="2">
    <source>
        <dbReference type="EMBL" id="KAG2562591.1"/>
    </source>
</evidence>
<organism evidence="2 3">
    <name type="scientific">Panicum virgatum</name>
    <name type="common">Blackwell switchgrass</name>
    <dbReference type="NCBI Taxonomy" id="38727"/>
    <lineage>
        <taxon>Eukaryota</taxon>
        <taxon>Viridiplantae</taxon>
        <taxon>Streptophyta</taxon>
        <taxon>Embryophyta</taxon>
        <taxon>Tracheophyta</taxon>
        <taxon>Spermatophyta</taxon>
        <taxon>Magnoliopsida</taxon>
        <taxon>Liliopsida</taxon>
        <taxon>Poales</taxon>
        <taxon>Poaceae</taxon>
        <taxon>PACMAD clade</taxon>
        <taxon>Panicoideae</taxon>
        <taxon>Panicodae</taxon>
        <taxon>Paniceae</taxon>
        <taxon>Panicinae</taxon>
        <taxon>Panicum</taxon>
        <taxon>Panicum sect. Hiantes</taxon>
    </lineage>
</organism>
<feature type="compositionally biased region" description="Basic and acidic residues" evidence="1">
    <location>
        <begin position="61"/>
        <end position="71"/>
    </location>
</feature>
<gene>
    <name evidence="2" type="ORF">PVAP13_8KG273602</name>
</gene>
<feature type="region of interest" description="Disordered" evidence="1">
    <location>
        <begin position="17"/>
        <end position="80"/>
    </location>
</feature>
<sequence length="120" mass="12370">MDRCPRVLGWLLAKGLAGSWPPEPMRTAERCSGSPRLGPSRWSGAEVTSTGERASCRARRLGQDPGRRPPERPGLGSGGAAGVQALAPIPLSSAAGCCTGAGIWKSAILMTVIAGNVAEY</sequence>
<keyword evidence="3" id="KW-1185">Reference proteome</keyword>
<protein>
    <submittedName>
        <fullName evidence="2">Uncharacterized protein</fullName>
    </submittedName>
</protein>
<reference evidence="2" key="1">
    <citation type="submission" date="2020-05" db="EMBL/GenBank/DDBJ databases">
        <title>WGS assembly of Panicum virgatum.</title>
        <authorList>
            <person name="Lovell J.T."/>
            <person name="Jenkins J."/>
            <person name="Shu S."/>
            <person name="Juenger T.E."/>
            <person name="Schmutz J."/>
        </authorList>
    </citation>
    <scope>NUCLEOTIDE SEQUENCE</scope>
    <source>
        <strain evidence="2">AP13</strain>
    </source>
</reference>
<dbReference type="AlphaFoldDB" id="A0A8T0PK51"/>
<accession>A0A8T0PK51</accession>
<comment type="caution">
    <text evidence="2">The sequence shown here is derived from an EMBL/GenBank/DDBJ whole genome shotgun (WGS) entry which is preliminary data.</text>
</comment>
<proteinExistence type="predicted"/>
<evidence type="ECO:0000256" key="1">
    <source>
        <dbReference type="SAM" id="MobiDB-lite"/>
    </source>
</evidence>
<evidence type="ECO:0000313" key="3">
    <source>
        <dbReference type="Proteomes" id="UP000823388"/>
    </source>
</evidence>